<comment type="caution">
    <text evidence="2">The sequence shown here is derived from an EMBL/GenBank/DDBJ whole genome shotgun (WGS) entry which is preliminary data.</text>
</comment>
<evidence type="ECO:0000256" key="1">
    <source>
        <dbReference type="SAM" id="MobiDB-lite"/>
    </source>
</evidence>
<dbReference type="EMBL" id="VSSQ01065301">
    <property type="protein sequence ID" value="MPN18048.1"/>
    <property type="molecule type" value="Genomic_DNA"/>
</dbReference>
<protein>
    <submittedName>
        <fullName evidence="2">Uncharacterized protein</fullName>
    </submittedName>
</protein>
<proteinExistence type="predicted"/>
<gene>
    <name evidence="2" type="ORF">SDC9_165406</name>
</gene>
<organism evidence="2">
    <name type="scientific">bioreactor metagenome</name>
    <dbReference type="NCBI Taxonomy" id="1076179"/>
    <lineage>
        <taxon>unclassified sequences</taxon>
        <taxon>metagenomes</taxon>
        <taxon>ecological metagenomes</taxon>
    </lineage>
</organism>
<accession>A0A645FU88</accession>
<reference evidence="2" key="1">
    <citation type="submission" date="2019-08" db="EMBL/GenBank/DDBJ databases">
        <authorList>
            <person name="Kucharzyk K."/>
            <person name="Murdoch R.W."/>
            <person name="Higgins S."/>
            <person name="Loffler F."/>
        </authorList>
    </citation>
    <scope>NUCLEOTIDE SEQUENCE</scope>
</reference>
<dbReference type="AlphaFoldDB" id="A0A645FU88"/>
<sequence length="189" mass="22422">MDQRHRARDYAERDKLVSILKRRAAQKRERGEKHRPAVERCALRDEHVRDRVDPADVVVDKVCRRLVKSRKYAREVGRVAERAIKKVRKAEAAADEKQHRRKHGLARCFEPALKKQVNAQQHRREREQGREYVGKAQRRAERIKRRGDAVAQKRVAHRNARHDRILRRERGLYRNARDEAQVHIHIAVG</sequence>
<feature type="compositionally biased region" description="Basic and acidic residues" evidence="1">
    <location>
        <begin position="122"/>
        <end position="133"/>
    </location>
</feature>
<name>A0A645FU88_9ZZZZ</name>
<feature type="region of interest" description="Disordered" evidence="1">
    <location>
        <begin position="118"/>
        <end position="148"/>
    </location>
</feature>
<evidence type="ECO:0000313" key="2">
    <source>
        <dbReference type="EMBL" id="MPN18048.1"/>
    </source>
</evidence>